<proteinExistence type="predicted"/>
<sequence>MKELLESTVDKLAERDENLEDMVLAMKNEIEELKRELTIYKAILGNGMLSSRLKQQAMDVPKPEKFK</sequence>
<evidence type="ECO:0000256" key="1">
    <source>
        <dbReference type="SAM" id="Coils"/>
    </source>
</evidence>
<keyword evidence="1" id="KW-0175">Coiled coil</keyword>
<dbReference type="OrthoDB" id="1939000at2759"/>
<dbReference type="EMBL" id="JABFAF010000007">
    <property type="protein sequence ID" value="MBA0859003.1"/>
    <property type="molecule type" value="Genomic_DNA"/>
</dbReference>
<comment type="caution">
    <text evidence="2">The sequence shown here is derived from an EMBL/GenBank/DDBJ whole genome shotgun (WGS) entry which is preliminary data.</text>
</comment>
<dbReference type="Proteomes" id="UP000593576">
    <property type="component" value="Unassembled WGS sequence"/>
</dbReference>
<dbReference type="AlphaFoldDB" id="A0A7J9LJW3"/>
<feature type="non-terminal residue" evidence="2">
    <location>
        <position position="67"/>
    </location>
</feature>
<reference evidence="2 3" key="1">
    <citation type="journal article" date="2019" name="Genome Biol. Evol.">
        <title>Insights into the evolution of the New World diploid cottons (Gossypium, subgenus Houzingenia) based on genome sequencing.</title>
        <authorList>
            <person name="Grover C.E."/>
            <person name="Arick M.A. 2nd"/>
            <person name="Thrash A."/>
            <person name="Conover J.L."/>
            <person name="Sanders W.S."/>
            <person name="Peterson D.G."/>
            <person name="Frelichowski J.E."/>
            <person name="Scheffler J.A."/>
            <person name="Scheffler B.E."/>
            <person name="Wendel J.F."/>
        </authorList>
    </citation>
    <scope>NUCLEOTIDE SEQUENCE [LARGE SCALE GENOMIC DNA]</scope>
    <source>
        <strain evidence="2">1</strain>
        <tissue evidence="2">Leaf</tissue>
    </source>
</reference>
<keyword evidence="3" id="KW-1185">Reference proteome</keyword>
<organism evidence="2 3">
    <name type="scientific">Gossypium schwendimanii</name>
    <name type="common">Cotton</name>
    <dbReference type="NCBI Taxonomy" id="34291"/>
    <lineage>
        <taxon>Eukaryota</taxon>
        <taxon>Viridiplantae</taxon>
        <taxon>Streptophyta</taxon>
        <taxon>Embryophyta</taxon>
        <taxon>Tracheophyta</taxon>
        <taxon>Spermatophyta</taxon>
        <taxon>Magnoliopsida</taxon>
        <taxon>eudicotyledons</taxon>
        <taxon>Gunneridae</taxon>
        <taxon>Pentapetalae</taxon>
        <taxon>rosids</taxon>
        <taxon>malvids</taxon>
        <taxon>Malvales</taxon>
        <taxon>Malvaceae</taxon>
        <taxon>Malvoideae</taxon>
        <taxon>Gossypium</taxon>
    </lineage>
</organism>
<evidence type="ECO:0000313" key="2">
    <source>
        <dbReference type="EMBL" id="MBA0859003.1"/>
    </source>
</evidence>
<protein>
    <submittedName>
        <fullName evidence="2">Uncharacterized protein</fullName>
    </submittedName>
</protein>
<accession>A0A7J9LJW3</accession>
<evidence type="ECO:0000313" key="3">
    <source>
        <dbReference type="Proteomes" id="UP000593576"/>
    </source>
</evidence>
<feature type="coiled-coil region" evidence="1">
    <location>
        <begin position="2"/>
        <end position="43"/>
    </location>
</feature>
<gene>
    <name evidence="2" type="ORF">Goshw_002415</name>
</gene>
<name>A0A7J9LJW3_GOSSC</name>